<proteinExistence type="predicted"/>
<reference evidence="1 2" key="1">
    <citation type="submission" date="2015-02" db="EMBL/GenBank/DDBJ databases">
        <title>Evolution of amylase-binding proteins of oral streptococcal species.</title>
        <authorList>
            <person name="Haase E.M."/>
        </authorList>
    </citation>
    <scope>NUCLEOTIDE SEQUENCE [LARGE SCALE GENOMIC DNA]</scope>
    <source>
        <strain evidence="2">UB10712</strain>
    </source>
</reference>
<name>A0AB34S9U3_STRGN</name>
<comment type="caution">
    <text evidence="1">The sequence shown here is derived from an EMBL/GenBank/DDBJ whole genome shotgun (WGS) entry which is preliminary data.</text>
</comment>
<sequence length="130" mass="15143">MKKYKQLLYFASLVIILISFFSLTGCSLGGETIPKNRTKEQYEFEKTFELMFEFLEKDNIDLTGIKSYSVSVSIGDRKTQKESYEIFLNAQNNPVDGSYTIRKDEKTQEVHVRYENSQLVYSDSVDTEFD</sequence>
<evidence type="ECO:0000313" key="2">
    <source>
        <dbReference type="Proteomes" id="UP000033375"/>
    </source>
</evidence>
<protein>
    <recommendedName>
        <fullName evidence="3">Lipoprotein</fullName>
    </recommendedName>
</protein>
<dbReference type="EMBL" id="JYGN01000007">
    <property type="protein sequence ID" value="KJQ63403.1"/>
    <property type="molecule type" value="Genomic_DNA"/>
</dbReference>
<dbReference type="AlphaFoldDB" id="A0AB34S9U3"/>
<accession>A0AB34S9U3</accession>
<dbReference type="Proteomes" id="UP000033375">
    <property type="component" value="Unassembled WGS sequence"/>
</dbReference>
<organism evidence="1 2">
    <name type="scientific">Streptococcus gordonii</name>
    <dbReference type="NCBI Taxonomy" id="1302"/>
    <lineage>
        <taxon>Bacteria</taxon>
        <taxon>Bacillati</taxon>
        <taxon>Bacillota</taxon>
        <taxon>Bacilli</taxon>
        <taxon>Lactobacillales</taxon>
        <taxon>Streptococcaceae</taxon>
        <taxon>Streptococcus</taxon>
    </lineage>
</organism>
<evidence type="ECO:0008006" key="3">
    <source>
        <dbReference type="Google" id="ProtNLM"/>
    </source>
</evidence>
<dbReference type="PROSITE" id="PS51257">
    <property type="entry name" value="PROKAR_LIPOPROTEIN"/>
    <property type="match status" value="1"/>
</dbReference>
<gene>
    <name evidence="1" type="ORF">TZ88_01930</name>
</gene>
<dbReference type="RefSeq" id="WP_048809555.1">
    <property type="nucleotide sequence ID" value="NZ_JYGN01000007.1"/>
</dbReference>
<evidence type="ECO:0000313" key="1">
    <source>
        <dbReference type="EMBL" id="KJQ63403.1"/>
    </source>
</evidence>